<dbReference type="EMBL" id="FJNE01000014">
    <property type="protein sequence ID" value="CZR02974.1"/>
    <property type="molecule type" value="Genomic_DNA"/>
</dbReference>
<proteinExistence type="predicted"/>
<dbReference type="AlphaFoldDB" id="A0A143YZY3"/>
<keyword evidence="2" id="KW-1185">Reference proteome</keyword>
<gene>
    <name evidence="1" type="ORF">Tpal_2798</name>
</gene>
<dbReference type="Proteomes" id="UP000242754">
    <property type="component" value="Unassembled WGS sequence"/>
</dbReference>
<evidence type="ECO:0000313" key="2">
    <source>
        <dbReference type="Proteomes" id="UP000242754"/>
    </source>
</evidence>
<evidence type="ECO:0000313" key="1">
    <source>
        <dbReference type="EMBL" id="CZR02974.1"/>
    </source>
</evidence>
<sequence length="127" mass="14019">MTKENIVAGTIMITNKAEETFFLVAVEGESNTLPTVEMSGEGKSPLGSIMESLLKHVNVDSESLRLLDLTNIRGNGRNIPLFVFDALEKPADVDTVLTDRSHFAWKKSSDITEILTDWELGGVPIYH</sequence>
<name>A0A143YZY3_9LACT</name>
<organism evidence="1 2">
    <name type="scientific">Trichococcus palustris</name>
    <dbReference type="NCBI Taxonomy" id="140314"/>
    <lineage>
        <taxon>Bacteria</taxon>
        <taxon>Bacillati</taxon>
        <taxon>Bacillota</taxon>
        <taxon>Bacilli</taxon>
        <taxon>Lactobacillales</taxon>
        <taxon>Carnobacteriaceae</taxon>
        <taxon>Trichococcus</taxon>
    </lineage>
</organism>
<accession>A0A143YZY3</accession>
<dbReference type="RefSeq" id="WP_087034292.1">
    <property type="nucleotide sequence ID" value="NZ_FJNE01000014.1"/>
</dbReference>
<dbReference type="OrthoDB" id="2167623at2"/>
<dbReference type="STRING" id="140314.SAMN04488076_1452"/>
<protein>
    <submittedName>
        <fullName evidence="1">Uncharacterized protein</fullName>
    </submittedName>
</protein>
<reference evidence="1 2" key="1">
    <citation type="submission" date="2016-02" db="EMBL/GenBank/DDBJ databases">
        <authorList>
            <person name="Wen L."/>
            <person name="He K."/>
            <person name="Yang H."/>
        </authorList>
    </citation>
    <scope>NUCLEOTIDE SEQUENCE [LARGE SCALE GENOMIC DNA]</scope>
    <source>
        <strain evidence="1">Trichococcus palustris</strain>
    </source>
</reference>